<comment type="caution">
    <text evidence="10">The sequence shown here is derived from an EMBL/GenBank/DDBJ whole genome shotgun (WGS) entry which is preliminary data.</text>
</comment>
<dbReference type="PIRSF" id="PIRSF000232">
    <property type="entry name" value="YdjA"/>
    <property type="match status" value="1"/>
</dbReference>
<dbReference type="NCBIfam" id="NF008088">
    <property type="entry name" value="PRK10828.1"/>
    <property type="match status" value="1"/>
</dbReference>
<protein>
    <recommendedName>
        <fullName evidence="8">Putative NAD(P)H nitroreductase</fullName>
        <ecNumber evidence="8">1.-.-.-</ecNumber>
    </recommendedName>
</protein>
<evidence type="ECO:0000313" key="11">
    <source>
        <dbReference type="Proteomes" id="UP001595962"/>
    </source>
</evidence>
<dbReference type="InterPro" id="IPR029479">
    <property type="entry name" value="Nitroreductase"/>
</dbReference>
<dbReference type="SUPFAM" id="SSF55469">
    <property type="entry name" value="FMN-dependent nitroreductase-like"/>
    <property type="match status" value="1"/>
</dbReference>
<evidence type="ECO:0000256" key="5">
    <source>
        <dbReference type="ARBA" id="ARBA00022857"/>
    </source>
</evidence>
<keyword evidence="3 8" id="KW-0285">Flavoprotein</keyword>
<dbReference type="EC" id="1.-.-.-" evidence="8"/>
<evidence type="ECO:0000256" key="4">
    <source>
        <dbReference type="ARBA" id="ARBA00022643"/>
    </source>
</evidence>
<dbReference type="PANTHER" id="PTHR43821:SF1">
    <property type="entry name" value="NAD(P)H NITROREDUCTASE YDJA-RELATED"/>
    <property type="match status" value="1"/>
</dbReference>
<dbReference type="CDD" id="cd02135">
    <property type="entry name" value="YdjA-like"/>
    <property type="match status" value="1"/>
</dbReference>
<proteinExistence type="inferred from homology"/>
<organism evidence="10 11">
    <name type="scientific">Rheinheimera marina</name>
    <dbReference type="NCBI Taxonomy" id="1774958"/>
    <lineage>
        <taxon>Bacteria</taxon>
        <taxon>Pseudomonadati</taxon>
        <taxon>Pseudomonadota</taxon>
        <taxon>Gammaproteobacteria</taxon>
        <taxon>Chromatiales</taxon>
        <taxon>Chromatiaceae</taxon>
        <taxon>Rheinheimera</taxon>
    </lineage>
</organism>
<name>A0ABV9JJW1_9GAMM</name>
<evidence type="ECO:0000256" key="8">
    <source>
        <dbReference type="PIRNR" id="PIRNR000232"/>
    </source>
</evidence>
<comment type="similarity">
    <text evidence="2 8">Belongs to the nitroreductase family.</text>
</comment>
<evidence type="ECO:0000256" key="6">
    <source>
        <dbReference type="ARBA" id="ARBA00023002"/>
    </source>
</evidence>
<sequence length="187" mass="20514">MDAVTLLTTRYSSPRLTEPAPAGEDLQLIKQAALQVPDHGHLRPWRFVVFNGRSALQKLGDIFAEAALEDDPSVSDEVVERARQLPLRAPMVIACIAKCVEHPKVPFSEQVQSAACAVMAMQQAAFALGFGGIWRSGAYTQYDFVKQALSLGEDDEIVGYLYLGTCALDVPPRQPLSPESYFQDFQG</sequence>
<keyword evidence="11" id="KW-1185">Reference proteome</keyword>
<dbReference type="Pfam" id="PF00881">
    <property type="entry name" value="Nitroreductase"/>
    <property type="match status" value="1"/>
</dbReference>
<dbReference type="EMBL" id="JBHSGB010000005">
    <property type="protein sequence ID" value="MFC4654505.1"/>
    <property type="molecule type" value="Genomic_DNA"/>
</dbReference>
<evidence type="ECO:0000259" key="9">
    <source>
        <dbReference type="Pfam" id="PF00881"/>
    </source>
</evidence>
<dbReference type="InterPro" id="IPR052530">
    <property type="entry name" value="NAD(P)H_nitroreductase"/>
</dbReference>
<dbReference type="Gene3D" id="3.40.109.10">
    <property type="entry name" value="NADH Oxidase"/>
    <property type="match status" value="1"/>
</dbReference>
<keyword evidence="6 8" id="KW-0560">Oxidoreductase</keyword>
<dbReference type="InterPro" id="IPR026021">
    <property type="entry name" value="YdjA-like"/>
</dbReference>
<evidence type="ECO:0000256" key="7">
    <source>
        <dbReference type="ARBA" id="ARBA00023027"/>
    </source>
</evidence>
<dbReference type="InterPro" id="IPR000415">
    <property type="entry name" value="Nitroreductase-like"/>
</dbReference>
<keyword evidence="7 8" id="KW-0520">NAD</keyword>
<keyword evidence="5 8" id="KW-0521">NADP</keyword>
<evidence type="ECO:0000313" key="10">
    <source>
        <dbReference type="EMBL" id="MFC4654505.1"/>
    </source>
</evidence>
<comment type="cofactor">
    <cofactor evidence="1 8">
        <name>FMN</name>
        <dbReference type="ChEBI" id="CHEBI:58210"/>
    </cofactor>
</comment>
<dbReference type="Proteomes" id="UP001595962">
    <property type="component" value="Unassembled WGS sequence"/>
</dbReference>
<accession>A0ABV9JJW1</accession>
<evidence type="ECO:0000256" key="3">
    <source>
        <dbReference type="ARBA" id="ARBA00022630"/>
    </source>
</evidence>
<keyword evidence="4 8" id="KW-0288">FMN</keyword>
<dbReference type="RefSeq" id="WP_377332443.1">
    <property type="nucleotide sequence ID" value="NZ_JBHSGB010000005.1"/>
</dbReference>
<evidence type="ECO:0000256" key="2">
    <source>
        <dbReference type="ARBA" id="ARBA00007118"/>
    </source>
</evidence>
<dbReference type="PANTHER" id="PTHR43821">
    <property type="entry name" value="NAD(P)H NITROREDUCTASE YDJA-RELATED"/>
    <property type="match status" value="1"/>
</dbReference>
<gene>
    <name evidence="10" type="ORF">ACFO3I_05645</name>
</gene>
<reference evidence="11" key="1">
    <citation type="journal article" date="2019" name="Int. J. Syst. Evol. Microbiol.">
        <title>The Global Catalogue of Microorganisms (GCM) 10K type strain sequencing project: providing services to taxonomists for standard genome sequencing and annotation.</title>
        <authorList>
            <consortium name="The Broad Institute Genomics Platform"/>
            <consortium name="The Broad Institute Genome Sequencing Center for Infectious Disease"/>
            <person name="Wu L."/>
            <person name="Ma J."/>
        </authorList>
    </citation>
    <scope>NUCLEOTIDE SEQUENCE [LARGE SCALE GENOMIC DNA]</scope>
    <source>
        <strain evidence="11">DT28</strain>
    </source>
</reference>
<evidence type="ECO:0000256" key="1">
    <source>
        <dbReference type="ARBA" id="ARBA00001917"/>
    </source>
</evidence>
<feature type="domain" description="Nitroreductase" evidence="9">
    <location>
        <begin position="10"/>
        <end position="164"/>
    </location>
</feature>